<dbReference type="InterPro" id="IPR022446">
    <property type="entry name" value="MeTrfrase_put"/>
</dbReference>
<evidence type="ECO:0000256" key="4">
    <source>
        <dbReference type="ARBA" id="ARBA00022691"/>
    </source>
</evidence>
<dbReference type="RefSeq" id="WP_301722709.1">
    <property type="nucleotide sequence ID" value="NZ_JAUJWV010000001.1"/>
</dbReference>
<dbReference type="InterPro" id="IPR007848">
    <property type="entry name" value="Small_mtfrase_dom"/>
</dbReference>
<evidence type="ECO:0000256" key="3">
    <source>
        <dbReference type="ARBA" id="ARBA00022679"/>
    </source>
</evidence>
<protein>
    <recommendedName>
        <fullName evidence="1">peptide chain release factor N(5)-glutamine methyltransferase</fullName>
        <ecNumber evidence="1">2.1.1.297</ecNumber>
    </recommendedName>
</protein>
<dbReference type="Gene3D" id="1.10.8.10">
    <property type="entry name" value="DNA helicase RuvA subunit, C-terminal domain"/>
    <property type="match status" value="1"/>
</dbReference>
<dbReference type="PANTHER" id="PTHR18895:SF74">
    <property type="entry name" value="MTRF1L RELEASE FACTOR GLUTAMINE METHYLTRANSFERASE"/>
    <property type="match status" value="1"/>
</dbReference>
<feature type="domain" description="Methyltransferase small" evidence="6">
    <location>
        <begin position="93"/>
        <end position="191"/>
    </location>
</feature>
<comment type="caution">
    <text evidence="7">The sequence shown here is derived from an EMBL/GenBank/DDBJ whole genome shotgun (WGS) entry which is preliminary data.</text>
</comment>
<dbReference type="CDD" id="cd02440">
    <property type="entry name" value="AdoMet_MTases"/>
    <property type="match status" value="1"/>
</dbReference>
<dbReference type="InterPro" id="IPR004556">
    <property type="entry name" value="HemK-like"/>
</dbReference>
<dbReference type="NCBIfam" id="TIGR00536">
    <property type="entry name" value="hemK_fam"/>
    <property type="match status" value="1"/>
</dbReference>
<dbReference type="Proteomes" id="UP001172055">
    <property type="component" value="Unassembled WGS sequence"/>
</dbReference>
<keyword evidence="4" id="KW-0949">S-adenosyl-L-methionine</keyword>
<dbReference type="EMBL" id="JAUJWV010000001">
    <property type="protein sequence ID" value="MDN7240810.1"/>
    <property type="molecule type" value="Genomic_DNA"/>
</dbReference>
<dbReference type="EC" id="2.1.1.297" evidence="1"/>
<reference evidence="7 8" key="1">
    <citation type="submission" date="2023-06" db="EMBL/GenBank/DDBJ databases">
        <title>Novel species in genus Planococcus.</title>
        <authorList>
            <person name="Ning S."/>
        </authorList>
    </citation>
    <scope>NUCLEOTIDE SEQUENCE [LARGE SCALE GENOMIC DNA]</scope>
    <source>
        <strain evidence="7 8">N028</strain>
    </source>
</reference>
<proteinExistence type="predicted"/>
<name>A0ABT8MYU2_9BACL</name>
<dbReference type="PANTHER" id="PTHR18895">
    <property type="entry name" value="HEMK METHYLTRANSFERASE"/>
    <property type="match status" value="1"/>
</dbReference>
<dbReference type="SUPFAM" id="SSF53335">
    <property type="entry name" value="S-adenosyl-L-methionine-dependent methyltransferases"/>
    <property type="match status" value="1"/>
</dbReference>
<evidence type="ECO:0000256" key="5">
    <source>
        <dbReference type="ARBA" id="ARBA00048391"/>
    </source>
</evidence>
<organism evidence="7 8">
    <name type="scientific">Planococcus shixiaomingii</name>
    <dbReference type="NCBI Taxonomy" id="3058393"/>
    <lineage>
        <taxon>Bacteria</taxon>
        <taxon>Bacillati</taxon>
        <taxon>Bacillota</taxon>
        <taxon>Bacilli</taxon>
        <taxon>Bacillales</taxon>
        <taxon>Caryophanaceae</taxon>
        <taxon>Planococcus</taxon>
    </lineage>
</organism>
<evidence type="ECO:0000256" key="2">
    <source>
        <dbReference type="ARBA" id="ARBA00022603"/>
    </source>
</evidence>
<sequence>MTSRNASFPFGKITSKLRNAGCVFAEEEARLLVSAAHTPAELSKMITKRAAGEPLEYIVGWALFYGLKIEVGPNIFVPRRRTEFLVQQAAFFTAERSVVVDLCCGSGAVGAALAALIGKIELHATDIDPVAVHYARRNLSSAKGIVYKGDLYNALPYSLKERVNLIVANAPYVPTGQLDRLPAEARLHETRMALDGGEDGLAVHRRVASGACGWLVPGGRLLVEVSEKQIAQTVEIFKSCGLETYVVSSEDLDATVVIGIRPGKY</sequence>
<dbReference type="InterPro" id="IPR050320">
    <property type="entry name" value="N5-glutamine_MTase"/>
</dbReference>
<keyword evidence="8" id="KW-1185">Reference proteome</keyword>
<accession>A0ABT8MYU2</accession>
<keyword evidence="2" id="KW-0489">Methyltransferase</keyword>
<dbReference type="NCBIfam" id="TIGR03704">
    <property type="entry name" value="PrmC_rel_meth"/>
    <property type="match status" value="1"/>
</dbReference>
<evidence type="ECO:0000313" key="7">
    <source>
        <dbReference type="EMBL" id="MDN7240810.1"/>
    </source>
</evidence>
<dbReference type="Gene3D" id="3.40.50.150">
    <property type="entry name" value="Vaccinia Virus protein VP39"/>
    <property type="match status" value="1"/>
</dbReference>
<dbReference type="Pfam" id="PF05175">
    <property type="entry name" value="MTS"/>
    <property type="match status" value="1"/>
</dbReference>
<gene>
    <name evidence="7" type="ORF">QWY14_03365</name>
</gene>
<evidence type="ECO:0000313" key="8">
    <source>
        <dbReference type="Proteomes" id="UP001172055"/>
    </source>
</evidence>
<keyword evidence="3" id="KW-0808">Transferase</keyword>
<evidence type="ECO:0000259" key="6">
    <source>
        <dbReference type="Pfam" id="PF05175"/>
    </source>
</evidence>
<evidence type="ECO:0000256" key="1">
    <source>
        <dbReference type="ARBA" id="ARBA00012771"/>
    </source>
</evidence>
<dbReference type="InterPro" id="IPR029063">
    <property type="entry name" value="SAM-dependent_MTases_sf"/>
</dbReference>
<comment type="catalytic activity">
    <reaction evidence="5">
        <text>L-glutaminyl-[peptide chain release factor] + S-adenosyl-L-methionine = N(5)-methyl-L-glutaminyl-[peptide chain release factor] + S-adenosyl-L-homocysteine + H(+)</text>
        <dbReference type="Rhea" id="RHEA:42896"/>
        <dbReference type="Rhea" id="RHEA-COMP:10271"/>
        <dbReference type="Rhea" id="RHEA-COMP:10272"/>
        <dbReference type="ChEBI" id="CHEBI:15378"/>
        <dbReference type="ChEBI" id="CHEBI:30011"/>
        <dbReference type="ChEBI" id="CHEBI:57856"/>
        <dbReference type="ChEBI" id="CHEBI:59789"/>
        <dbReference type="ChEBI" id="CHEBI:61891"/>
        <dbReference type="EC" id="2.1.1.297"/>
    </reaction>
</comment>